<name>A0A916W7U1_9BACI</name>
<proteinExistence type="predicted"/>
<sequence>MIYTISSKIKIKFIDMLVKNLYDQVYAFNLEVNGSLMAIFHDRRNN</sequence>
<keyword evidence="2" id="KW-1185">Reference proteome</keyword>
<dbReference type="Proteomes" id="UP000613512">
    <property type="component" value="Unassembled WGS sequence"/>
</dbReference>
<reference evidence="1" key="2">
    <citation type="submission" date="2020-09" db="EMBL/GenBank/DDBJ databases">
        <authorList>
            <person name="Sun Q."/>
            <person name="Zhou Y."/>
        </authorList>
    </citation>
    <scope>NUCLEOTIDE SEQUENCE</scope>
    <source>
        <strain evidence="1">CGMCC 1.12408</strain>
    </source>
</reference>
<organism evidence="1 2">
    <name type="scientific">Ornithinibacillus halotolerans</name>
    <dbReference type="NCBI Taxonomy" id="1274357"/>
    <lineage>
        <taxon>Bacteria</taxon>
        <taxon>Bacillati</taxon>
        <taxon>Bacillota</taxon>
        <taxon>Bacilli</taxon>
        <taxon>Bacillales</taxon>
        <taxon>Bacillaceae</taxon>
        <taxon>Ornithinibacillus</taxon>
    </lineage>
</organism>
<gene>
    <name evidence="1" type="ORF">GCM10008025_18550</name>
</gene>
<evidence type="ECO:0000313" key="2">
    <source>
        <dbReference type="Proteomes" id="UP000613512"/>
    </source>
</evidence>
<reference evidence="1" key="1">
    <citation type="journal article" date="2014" name="Int. J. Syst. Evol. Microbiol.">
        <title>Complete genome sequence of Corynebacterium casei LMG S-19264T (=DSM 44701T), isolated from a smear-ripened cheese.</title>
        <authorList>
            <consortium name="US DOE Joint Genome Institute (JGI-PGF)"/>
            <person name="Walter F."/>
            <person name="Albersmeier A."/>
            <person name="Kalinowski J."/>
            <person name="Ruckert C."/>
        </authorList>
    </citation>
    <scope>NUCLEOTIDE SEQUENCE</scope>
    <source>
        <strain evidence="1">CGMCC 1.12408</strain>
    </source>
</reference>
<protein>
    <submittedName>
        <fullName evidence="1">Uncharacterized protein</fullName>
    </submittedName>
</protein>
<dbReference type="EMBL" id="BMEY01000008">
    <property type="protein sequence ID" value="GGA75170.1"/>
    <property type="molecule type" value="Genomic_DNA"/>
</dbReference>
<dbReference type="AlphaFoldDB" id="A0A916W7U1"/>
<accession>A0A916W7U1</accession>
<evidence type="ECO:0000313" key="1">
    <source>
        <dbReference type="EMBL" id="GGA75170.1"/>
    </source>
</evidence>
<comment type="caution">
    <text evidence="1">The sequence shown here is derived from an EMBL/GenBank/DDBJ whole genome shotgun (WGS) entry which is preliminary data.</text>
</comment>